<name>A0ABT2VMI8_9ALTE</name>
<evidence type="ECO:0000256" key="4">
    <source>
        <dbReference type="ARBA" id="ARBA00022989"/>
    </source>
</evidence>
<feature type="domain" description="Metallo-beta-lactamase" evidence="7">
    <location>
        <begin position="536"/>
        <end position="716"/>
    </location>
</feature>
<keyword evidence="2" id="KW-1003">Cell membrane</keyword>
<evidence type="ECO:0000256" key="3">
    <source>
        <dbReference type="ARBA" id="ARBA00022692"/>
    </source>
</evidence>
<dbReference type="EMBL" id="JAOTJC010000006">
    <property type="protein sequence ID" value="MCU7554289.1"/>
    <property type="molecule type" value="Genomic_DNA"/>
</dbReference>
<dbReference type="InterPro" id="IPR035681">
    <property type="entry name" value="ComA-like_MBL"/>
</dbReference>
<dbReference type="NCBIfam" id="TIGR00361">
    <property type="entry name" value="ComEC_Rec2"/>
    <property type="match status" value="1"/>
</dbReference>
<dbReference type="Proteomes" id="UP001209257">
    <property type="component" value="Unassembled WGS sequence"/>
</dbReference>
<accession>A0ABT2VMI8</accession>
<feature type="transmembrane region" description="Helical" evidence="6">
    <location>
        <begin position="391"/>
        <end position="411"/>
    </location>
</feature>
<keyword evidence="3 6" id="KW-0812">Transmembrane</keyword>
<feature type="transmembrane region" description="Helical" evidence="6">
    <location>
        <begin position="63"/>
        <end position="83"/>
    </location>
</feature>
<feature type="transmembrane region" description="Helical" evidence="6">
    <location>
        <begin position="289"/>
        <end position="307"/>
    </location>
</feature>
<feature type="transmembrane region" description="Helical" evidence="6">
    <location>
        <begin position="252"/>
        <end position="277"/>
    </location>
</feature>
<dbReference type="InterPro" id="IPR004797">
    <property type="entry name" value="Competence_ComEC/Rec2"/>
</dbReference>
<dbReference type="PANTHER" id="PTHR30619">
    <property type="entry name" value="DNA INTERNALIZATION/COMPETENCE PROTEIN COMEC/REC2"/>
    <property type="match status" value="1"/>
</dbReference>
<dbReference type="NCBIfam" id="TIGR00360">
    <property type="entry name" value="ComEC_N-term"/>
    <property type="match status" value="1"/>
</dbReference>
<organism evidence="8 9">
    <name type="scientific">Alteromonas salexigens</name>
    <dbReference type="NCBI Taxonomy" id="2982530"/>
    <lineage>
        <taxon>Bacteria</taxon>
        <taxon>Pseudomonadati</taxon>
        <taxon>Pseudomonadota</taxon>
        <taxon>Gammaproteobacteria</taxon>
        <taxon>Alteromonadales</taxon>
        <taxon>Alteromonadaceae</taxon>
        <taxon>Alteromonas/Salinimonas group</taxon>
        <taxon>Alteromonas</taxon>
    </lineage>
</organism>
<dbReference type="InterPro" id="IPR025405">
    <property type="entry name" value="DUF4131"/>
</dbReference>
<dbReference type="Pfam" id="PF00753">
    <property type="entry name" value="Lactamase_B"/>
    <property type="match status" value="1"/>
</dbReference>
<sequence length="790" mass="86813">MRHSVTLHLSGFCLGAASSLLWHALPGVTTLIYLSGTYLVVCSPSLIRLPFLPRRCGKSSSALAPFGIGALAAGTLLGVIWMASVGHWYTLWQLPAGKIHEDIAVTGWIKRAHCDETRQRVYLAATHVGQTRLVRQPILLLSQRMPSQCLQVGQRVNMVARLKPVHGLANPGGFDYHRHLVSQGVAARGYIREMTILSPSAGIGNLRQPLTNHLLQHAQSDPRWLRALLLGDRSALTPGDWQMLQETGTAHLFSVSGMHVGVVAVSTVVALRLLLLLALRLRGYRAPVYNSRAFLTCWVLMLCAGYVGVTGAALPAVRAWVLLALFMVLRSACHHWSARQVAVVMVSSCIVLFPLQLLAAGMQLSVGAVLAIWLLIWRYRLQSRPAWQSELIMQAGLTLLLLPLTVMWFGVLSLSTLPVNLIVVPLVMLILPVLLVLFIISFLLPACAGWCVNAGITLLHGLIRLLETLHQSLDWVWYMPLSGMLSGLLILIFVLAIMPLFPFKRLTLSLLTIPLVLSGLPNHAEAWYLHVFDVGQGSAMAITRGSRAIVVDTGPAFEGRAMAMEQQVLPALQQAGIRNIDGVIVSHSDTDHAGGLTHLENSPLVHPDTFWHSPVNGCVADRTLHWQGLDLTYLWPDTGNSNNDNAHSCVVTVSGVSHRVLLPGDIERSTEYRLLTRNADVSADIMVAPHHGSKTSSTGAWITKVAAKHVVFTTGWLNRWGFPAADVVSRYQQHGTGLYSTAASGYLRFKLQPYVPVNVTTFRDDMAPRWYRKRRLAEIPPNVEELSEQQ</sequence>
<evidence type="ECO:0000256" key="6">
    <source>
        <dbReference type="SAM" id="Phobius"/>
    </source>
</evidence>
<feature type="transmembrane region" description="Helical" evidence="6">
    <location>
        <begin position="31"/>
        <end position="51"/>
    </location>
</feature>
<evidence type="ECO:0000256" key="5">
    <source>
        <dbReference type="ARBA" id="ARBA00023136"/>
    </source>
</evidence>
<dbReference type="SUPFAM" id="SSF56281">
    <property type="entry name" value="Metallo-hydrolase/oxidoreductase"/>
    <property type="match status" value="1"/>
</dbReference>
<keyword evidence="9" id="KW-1185">Reference proteome</keyword>
<feature type="transmembrane region" description="Helical" evidence="6">
    <location>
        <begin position="475"/>
        <end position="501"/>
    </location>
</feature>
<comment type="caution">
    <text evidence="8">The sequence shown here is derived from an EMBL/GenBank/DDBJ whole genome shotgun (WGS) entry which is preliminary data.</text>
</comment>
<dbReference type="Pfam" id="PF13567">
    <property type="entry name" value="DUF4131"/>
    <property type="match status" value="1"/>
</dbReference>
<evidence type="ECO:0000256" key="2">
    <source>
        <dbReference type="ARBA" id="ARBA00022475"/>
    </source>
</evidence>
<dbReference type="InterPro" id="IPR036866">
    <property type="entry name" value="RibonucZ/Hydroxyglut_hydro"/>
</dbReference>
<comment type="subcellular location">
    <subcellularLocation>
        <location evidence="1">Cell membrane</location>
        <topology evidence="1">Multi-pass membrane protein</topology>
    </subcellularLocation>
</comment>
<reference evidence="9" key="1">
    <citation type="submission" date="2023-07" db="EMBL/GenBank/DDBJ databases">
        <title>Study on multiphase classification of strain Alteromonas salexigens isolated from the Yellow Sea.</title>
        <authorList>
            <person name="Sun L."/>
        </authorList>
    </citation>
    <scope>NUCLEOTIDE SEQUENCE [LARGE SCALE GENOMIC DNA]</scope>
    <source>
        <strain evidence="9">ASW11-19</strain>
    </source>
</reference>
<feature type="transmembrane region" description="Helical" evidence="6">
    <location>
        <begin position="361"/>
        <end position="379"/>
    </location>
</feature>
<evidence type="ECO:0000259" key="7">
    <source>
        <dbReference type="SMART" id="SM00849"/>
    </source>
</evidence>
<evidence type="ECO:0000313" key="8">
    <source>
        <dbReference type="EMBL" id="MCU7554289.1"/>
    </source>
</evidence>
<evidence type="ECO:0000313" key="9">
    <source>
        <dbReference type="Proteomes" id="UP001209257"/>
    </source>
</evidence>
<proteinExistence type="predicted"/>
<dbReference type="PANTHER" id="PTHR30619:SF1">
    <property type="entry name" value="RECOMBINATION PROTEIN 2"/>
    <property type="match status" value="1"/>
</dbReference>
<dbReference type="Pfam" id="PF03772">
    <property type="entry name" value="Competence"/>
    <property type="match status" value="1"/>
</dbReference>
<keyword evidence="5 6" id="KW-0472">Membrane</keyword>
<dbReference type="SMART" id="SM00849">
    <property type="entry name" value="Lactamase_B"/>
    <property type="match status" value="1"/>
</dbReference>
<dbReference type="InterPro" id="IPR001279">
    <property type="entry name" value="Metallo-B-lactamas"/>
</dbReference>
<protein>
    <submittedName>
        <fullName evidence="8">DNA internalization-related competence protein ComEC/Rec2</fullName>
    </submittedName>
</protein>
<dbReference type="InterPro" id="IPR052159">
    <property type="entry name" value="Competence_DNA_uptake"/>
</dbReference>
<keyword evidence="4 6" id="KW-1133">Transmembrane helix</keyword>
<dbReference type="CDD" id="cd07731">
    <property type="entry name" value="ComA-like_MBL-fold"/>
    <property type="match status" value="1"/>
</dbReference>
<feature type="transmembrane region" description="Helical" evidence="6">
    <location>
        <begin position="417"/>
        <end position="440"/>
    </location>
</feature>
<dbReference type="InterPro" id="IPR004477">
    <property type="entry name" value="ComEC_N"/>
</dbReference>
<dbReference type="RefSeq" id="WP_262992966.1">
    <property type="nucleotide sequence ID" value="NZ_JAOTJC010000006.1"/>
</dbReference>
<evidence type="ECO:0000256" key="1">
    <source>
        <dbReference type="ARBA" id="ARBA00004651"/>
    </source>
</evidence>
<gene>
    <name evidence="8" type="ORF">OCL06_06735</name>
</gene>
<dbReference type="Gene3D" id="3.60.15.10">
    <property type="entry name" value="Ribonuclease Z/Hydroxyacylglutathione hydrolase-like"/>
    <property type="match status" value="1"/>
</dbReference>